<evidence type="ECO:0000256" key="1">
    <source>
        <dbReference type="ARBA" id="ARBA00004370"/>
    </source>
</evidence>
<evidence type="ECO:0000256" key="5">
    <source>
        <dbReference type="ARBA" id="ARBA00023136"/>
    </source>
</evidence>
<evidence type="ECO:0000256" key="3">
    <source>
        <dbReference type="ARBA" id="ARBA00022692"/>
    </source>
</evidence>
<accession>A0ABP7MM68</accession>
<comment type="caution">
    <text evidence="7">The sequence shown here is derived from an EMBL/GenBank/DDBJ whole genome shotgun (WGS) entry which is preliminary data.</text>
</comment>
<keyword evidence="3 6" id="KW-0812">Transmembrane</keyword>
<comment type="similarity">
    <text evidence="2 6">Belongs to the SURF1 family.</text>
</comment>
<dbReference type="PROSITE" id="PS50895">
    <property type="entry name" value="SURF1"/>
    <property type="match status" value="1"/>
</dbReference>
<keyword evidence="6" id="KW-1003">Cell membrane</keyword>
<dbReference type="InterPro" id="IPR002994">
    <property type="entry name" value="Surf1/Shy1"/>
</dbReference>
<evidence type="ECO:0000313" key="7">
    <source>
        <dbReference type="EMBL" id="GAA3926220.1"/>
    </source>
</evidence>
<evidence type="ECO:0000256" key="6">
    <source>
        <dbReference type="RuleBase" id="RU363076"/>
    </source>
</evidence>
<dbReference type="Proteomes" id="UP001501727">
    <property type="component" value="Unassembled WGS sequence"/>
</dbReference>
<dbReference type="EMBL" id="BAAAZU010000011">
    <property type="protein sequence ID" value="GAA3926220.1"/>
    <property type="molecule type" value="Genomic_DNA"/>
</dbReference>
<reference evidence="8" key="1">
    <citation type="journal article" date="2019" name="Int. J. Syst. Evol. Microbiol.">
        <title>The Global Catalogue of Microorganisms (GCM) 10K type strain sequencing project: providing services to taxonomists for standard genome sequencing and annotation.</title>
        <authorList>
            <consortium name="The Broad Institute Genomics Platform"/>
            <consortium name="The Broad Institute Genome Sequencing Center for Infectious Disease"/>
            <person name="Wu L."/>
            <person name="Ma J."/>
        </authorList>
    </citation>
    <scope>NUCLEOTIDE SEQUENCE [LARGE SCALE GENOMIC DNA]</scope>
    <source>
        <strain evidence="8">JCM 16916</strain>
    </source>
</reference>
<keyword evidence="5 6" id="KW-0472">Membrane</keyword>
<evidence type="ECO:0000256" key="4">
    <source>
        <dbReference type="ARBA" id="ARBA00022989"/>
    </source>
</evidence>
<dbReference type="PANTHER" id="PTHR23427">
    <property type="entry name" value="SURFEIT LOCUS PROTEIN"/>
    <property type="match status" value="1"/>
</dbReference>
<sequence length="248" mass="26651">MVRVSRRRNLVAWWLLAVLVAAGLASLGFWQLDRMHQKQAMLDAVQQVLVQRSPRPLASAADAARARDYDWAAGGGSFVDAPPVLLDNQQRDERPGVRVYRVFQPSAPHATPLLVELGWLPLPGDRTLPPVPRPQGGLEVAGLLAPPPSHGIMAAVATPQAGGPLLATGLDTAALGAQLGQPSLAPRVLKLDPDLPLGYARDLDVLPNTLPPEQHLGYAVQWFALALAVLVITLLLTLRKRKPERTGP</sequence>
<organism evidence="7 8">
    <name type="scientific">Luteimonas lutimaris</name>
    <dbReference type="NCBI Taxonomy" id="698645"/>
    <lineage>
        <taxon>Bacteria</taxon>
        <taxon>Pseudomonadati</taxon>
        <taxon>Pseudomonadota</taxon>
        <taxon>Gammaproteobacteria</taxon>
        <taxon>Lysobacterales</taxon>
        <taxon>Lysobacteraceae</taxon>
        <taxon>Luteimonas</taxon>
    </lineage>
</organism>
<comment type="subcellular location">
    <subcellularLocation>
        <location evidence="6">Cell membrane</location>
        <topology evidence="6">Multi-pass membrane protein</topology>
    </subcellularLocation>
    <subcellularLocation>
        <location evidence="1">Membrane</location>
    </subcellularLocation>
</comment>
<feature type="transmembrane region" description="Helical" evidence="6">
    <location>
        <begin position="216"/>
        <end position="238"/>
    </location>
</feature>
<comment type="caution">
    <text evidence="6">Lacks conserved residue(s) required for the propagation of feature annotation.</text>
</comment>
<keyword evidence="8" id="KW-1185">Reference proteome</keyword>
<protein>
    <recommendedName>
        <fullName evidence="6">SURF1-like protein</fullName>
    </recommendedName>
</protein>
<evidence type="ECO:0000256" key="2">
    <source>
        <dbReference type="ARBA" id="ARBA00007165"/>
    </source>
</evidence>
<dbReference type="Pfam" id="PF02104">
    <property type="entry name" value="SURF1"/>
    <property type="match status" value="1"/>
</dbReference>
<dbReference type="InterPro" id="IPR045214">
    <property type="entry name" value="Surf1/Surf4"/>
</dbReference>
<evidence type="ECO:0000313" key="8">
    <source>
        <dbReference type="Proteomes" id="UP001501727"/>
    </source>
</evidence>
<proteinExistence type="inferred from homology"/>
<gene>
    <name evidence="7" type="ORF">GCM10022229_20420</name>
</gene>
<name>A0ABP7MM68_9GAMM</name>
<dbReference type="CDD" id="cd06662">
    <property type="entry name" value="SURF1"/>
    <property type="match status" value="1"/>
</dbReference>
<keyword evidence="4 6" id="KW-1133">Transmembrane helix</keyword>
<dbReference type="PANTHER" id="PTHR23427:SF2">
    <property type="entry name" value="SURFEIT LOCUS PROTEIN 1"/>
    <property type="match status" value="1"/>
</dbReference>